<dbReference type="AlphaFoldDB" id="A0A5J6SQK2"/>
<sequence length="96" mass="11235">MLSDHSIGYIEVKREIDFYYQMQHIEMQFELQLNLGGITSARHQFDLEHVIDVSHKPFSFGGGILYLHTNQGVFPYNIQVDPTYFIHAFKSLKSKK</sequence>
<dbReference type="Proteomes" id="UP000325517">
    <property type="component" value="Chromosome"/>
</dbReference>
<evidence type="ECO:0000313" key="1">
    <source>
        <dbReference type="EMBL" id="QFG00232.1"/>
    </source>
</evidence>
<dbReference type="KEGG" id="psyo:PB01_16235"/>
<accession>A0A5J6SQK2</accession>
<dbReference type="OrthoDB" id="2691759at2"/>
<dbReference type="RefSeq" id="WP_151701118.1">
    <property type="nucleotide sequence ID" value="NZ_CP031223.1"/>
</dbReference>
<organism evidence="1 2">
    <name type="scientific">Psychrobacillus glaciei</name>
    <dbReference type="NCBI Taxonomy" id="2283160"/>
    <lineage>
        <taxon>Bacteria</taxon>
        <taxon>Bacillati</taxon>
        <taxon>Bacillota</taxon>
        <taxon>Bacilli</taxon>
        <taxon>Bacillales</taxon>
        <taxon>Bacillaceae</taxon>
        <taxon>Psychrobacillus</taxon>
    </lineage>
</organism>
<dbReference type="EMBL" id="CP031223">
    <property type="protein sequence ID" value="QFG00232.1"/>
    <property type="molecule type" value="Genomic_DNA"/>
</dbReference>
<proteinExistence type="predicted"/>
<reference evidence="1 2" key="1">
    <citation type="submission" date="2018-07" db="EMBL/GenBank/DDBJ databases">
        <title>Complete genome sequence of Psychrobacillus sp. PB01, isolated from iceberg, and comparative genome analysis of Psychrobacillus strains.</title>
        <authorList>
            <person name="Lee P.C."/>
        </authorList>
    </citation>
    <scope>NUCLEOTIDE SEQUENCE [LARGE SCALE GENOMIC DNA]</scope>
    <source>
        <strain evidence="1 2">PB01</strain>
    </source>
</reference>
<name>A0A5J6SQK2_9BACI</name>
<gene>
    <name evidence="1" type="ORF">PB01_16235</name>
</gene>
<protein>
    <recommendedName>
        <fullName evidence="3">Bacterial Pleckstrin homology domain-containing protein</fullName>
    </recommendedName>
</protein>
<keyword evidence="2" id="KW-1185">Reference proteome</keyword>
<evidence type="ECO:0000313" key="2">
    <source>
        <dbReference type="Proteomes" id="UP000325517"/>
    </source>
</evidence>
<evidence type="ECO:0008006" key="3">
    <source>
        <dbReference type="Google" id="ProtNLM"/>
    </source>
</evidence>